<evidence type="ECO:0000313" key="2">
    <source>
        <dbReference type="EMBL" id="RYU87931.1"/>
    </source>
</evidence>
<gene>
    <name evidence="2" type="ORF">EWM62_15680</name>
</gene>
<keyword evidence="3" id="KW-1185">Reference proteome</keyword>
<evidence type="ECO:0000256" key="1">
    <source>
        <dbReference type="SAM" id="Phobius"/>
    </source>
</evidence>
<sequence length="168" mass="18624">MTVIDVITWTCAAVFILTAAITLLSVLNLIKIEPQFREKLFYALLIEIVVGSVAVFNTNVSNSHLNIIRVSNPKDGTTTRVKPGDNFFINGVCAREPGASFEGEIKIKNKEYKLVDFNINNRDIFTASAVLDSDTLQQTPMKISVRLISKGKIIYADTSTTNIIISRQ</sequence>
<keyword evidence="1" id="KW-0472">Membrane</keyword>
<feature type="transmembrane region" description="Helical" evidence="1">
    <location>
        <begin position="40"/>
        <end position="60"/>
    </location>
</feature>
<dbReference type="EMBL" id="SEWG01000006">
    <property type="protein sequence ID" value="RYU87931.1"/>
    <property type="molecule type" value="Genomic_DNA"/>
</dbReference>
<dbReference type="Proteomes" id="UP000293331">
    <property type="component" value="Unassembled WGS sequence"/>
</dbReference>
<dbReference type="AlphaFoldDB" id="A0A4Q5LK90"/>
<reference evidence="2 3" key="1">
    <citation type="submission" date="2019-02" db="EMBL/GenBank/DDBJ databases">
        <title>Bacterial novel species Mucilaginibacter sp. 17JY9-4 isolated from soil.</title>
        <authorList>
            <person name="Jung H.-Y."/>
        </authorList>
    </citation>
    <scope>NUCLEOTIDE SEQUENCE [LARGE SCALE GENOMIC DNA]</scope>
    <source>
        <strain evidence="2 3">17JY9-4</strain>
    </source>
</reference>
<dbReference type="OrthoDB" id="9977557at2"/>
<keyword evidence="1" id="KW-1133">Transmembrane helix</keyword>
<accession>A0A4Q5LK90</accession>
<keyword evidence="1" id="KW-0812">Transmembrane</keyword>
<name>A0A4Q5LK90_9SPHI</name>
<dbReference type="RefSeq" id="WP_129877625.1">
    <property type="nucleotide sequence ID" value="NZ_SEWG01000006.1"/>
</dbReference>
<evidence type="ECO:0000313" key="3">
    <source>
        <dbReference type="Proteomes" id="UP000293331"/>
    </source>
</evidence>
<protein>
    <submittedName>
        <fullName evidence="2">Uncharacterized protein</fullName>
    </submittedName>
</protein>
<feature type="transmembrane region" description="Helical" evidence="1">
    <location>
        <begin position="6"/>
        <end position="28"/>
    </location>
</feature>
<proteinExistence type="predicted"/>
<organism evidence="2 3">
    <name type="scientific">Mucilaginibacter terrigena</name>
    <dbReference type="NCBI Taxonomy" id="2492395"/>
    <lineage>
        <taxon>Bacteria</taxon>
        <taxon>Pseudomonadati</taxon>
        <taxon>Bacteroidota</taxon>
        <taxon>Sphingobacteriia</taxon>
        <taxon>Sphingobacteriales</taxon>
        <taxon>Sphingobacteriaceae</taxon>
        <taxon>Mucilaginibacter</taxon>
    </lineage>
</organism>
<comment type="caution">
    <text evidence="2">The sequence shown here is derived from an EMBL/GenBank/DDBJ whole genome shotgun (WGS) entry which is preliminary data.</text>
</comment>